<reference evidence="1 2" key="1">
    <citation type="submission" date="2022-04" db="EMBL/GenBank/DDBJ databases">
        <title>Diverse halophilic archaea isolated from saline environments.</title>
        <authorList>
            <person name="Cui H.-L."/>
        </authorList>
    </citation>
    <scope>NUCLEOTIDE SEQUENCE [LARGE SCALE GENOMIC DNA]</scope>
    <source>
        <strain evidence="1 2">XZYJT49</strain>
    </source>
</reference>
<dbReference type="GeneID" id="72183730"/>
<dbReference type="KEGG" id="halx:M0R89_00985"/>
<name>A0A8U0HUH1_9EURY</name>
<dbReference type="EMBL" id="CP096659">
    <property type="protein sequence ID" value="UPV74660.1"/>
    <property type="molecule type" value="Genomic_DNA"/>
</dbReference>
<organism evidence="1 2">
    <name type="scientific">Halorussus limi</name>
    <dbReference type="NCBI Taxonomy" id="2938695"/>
    <lineage>
        <taxon>Archaea</taxon>
        <taxon>Methanobacteriati</taxon>
        <taxon>Methanobacteriota</taxon>
        <taxon>Stenosarchaea group</taxon>
        <taxon>Halobacteria</taxon>
        <taxon>Halobacteriales</taxon>
        <taxon>Haladaptataceae</taxon>
        <taxon>Halorussus</taxon>
    </lineage>
</organism>
<dbReference type="InterPro" id="IPR006311">
    <property type="entry name" value="TAT_signal"/>
</dbReference>
<dbReference type="RefSeq" id="WP_248650705.1">
    <property type="nucleotide sequence ID" value="NZ_CP096659.1"/>
</dbReference>
<dbReference type="AlphaFoldDB" id="A0A8U0HUH1"/>
<evidence type="ECO:0000313" key="2">
    <source>
        <dbReference type="Proteomes" id="UP000830729"/>
    </source>
</evidence>
<protein>
    <submittedName>
        <fullName evidence="1">Uncharacterized protein</fullName>
    </submittedName>
</protein>
<dbReference type="PROSITE" id="PS51318">
    <property type="entry name" value="TAT"/>
    <property type="match status" value="1"/>
</dbReference>
<dbReference type="Proteomes" id="UP000830729">
    <property type="component" value="Chromosome"/>
</dbReference>
<proteinExistence type="predicted"/>
<gene>
    <name evidence="1" type="ORF">M0R89_00985</name>
</gene>
<sequence>MSQKDSDVSRRTVLKKGAGAAAVAAGGLAATSGSASAVDYRYLRVQGKGSYHIQLYADDVEVTEYGVELQPVKSYDTTEGTLWDLEGKVDGEINSTPNDYAQFKVYGFDEFGPRTWDDGVEVFYAGDQVSE</sequence>
<evidence type="ECO:0000313" key="1">
    <source>
        <dbReference type="EMBL" id="UPV74660.1"/>
    </source>
</evidence>
<keyword evidence="2" id="KW-1185">Reference proteome</keyword>
<accession>A0A8U0HUH1</accession>